<protein>
    <submittedName>
        <fullName evidence="2">Uncharacterized protein</fullName>
    </submittedName>
</protein>
<proteinExistence type="predicted"/>
<name>A0A8H7DV78_PLEOS</name>
<feature type="region of interest" description="Disordered" evidence="1">
    <location>
        <begin position="89"/>
        <end position="140"/>
    </location>
</feature>
<keyword evidence="3" id="KW-1185">Reference proteome</keyword>
<evidence type="ECO:0000313" key="2">
    <source>
        <dbReference type="EMBL" id="KAF7436460.1"/>
    </source>
</evidence>
<dbReference type="VEuPathDB" id="FungiDB:PC9H_003293"/>
<comment type="caution">
    <text evidence="2">The sequence shown here is derived from an EMBL/GenBank/DDBJ whole genome shotgun (WGS) entry which is preliminary data.</text>
</comment>
<feature type="region of interest" description="Disordered" evidence="1">
    <location>
        <begin position="1"/>
        <end position="24"/>
    </location>
</feature>
<dbReference type="GeneID" id="59373111"/>
<sequence>MTADDGQTTIKLNSRDSETNWGDVDGCASNIKAIQSTQPPSHKMIHPQQSPCVLPGATQMREPWLTLVYPLGARAGTNQRDIGSNNAAVTFDRLASTPPFDGATGPDGGDRTLPASSSSSIDSPGRAQQEQRNLLVPSGI</sequence>
<accession>A0A8H7DV78</accession>
<dbReference type="AlphaFoldDB" id="A0A8H7DV78"/>
<reference evidence="2" key="1">
    <citation type="submission" date="2019-07" db="EMBL/GenBank/DDBJ databases">
        <authorList>
            <person name="Palmer J.M."/>
        </authorList>
    </citation>
    <scope>NUCLEOTIDE SEQUENCE</scope>
    <source>
        <strain evidence="2">PC9</strain>
    </source>
</reference>
<gene>
    <name evidence="2" type="ORF">PC9H_003293</name>
</gene>
<dbReference type="EMBL" id="JACETU010000002">
    <property type="protein sequence ID" value="KAF7436460.1"/>
    <property type="molecule type" value="Genomic_DNA"/>
</dbReference>
<dbReference type="RefSeq" id="XP_036634359.1">
    <property type="nucleotide sequence ID" value="XM_036772886.1"/>
</dbReference>
<organism evidence="2 3">
    <name type="scientific">Pleurotus ostreatus</name>
    <name type="common">Oyster mushroom</name>
    <name type="synonym">White-rot fungus</name>
    <dbReference type="NCBI Taxonomy" id="5322"/>
    <lineage>
        <taxon>Eukaryota</taxon>
        <taxon>Fungi</taxon>
        <taxon>Dikarya</taxon>
        <taxon>Basidiomycota</taxon>
        <taxon>Agaricomycotina</taxon>
        <taxon>Agaricomycetes</taxon>
        <taxon>Agaricomycetidae</taxon>
        <taxon>Agaricales</taxon>
        <taxon>Pleurotineae</taxon>
        <taxon>Pleurotaceae</taxon>
        <taxon>Pleurotus</taxon>
    </lineage>
</organism>
<evidence type="ECO:0000313" key="3">
    <source>
        <dbReference type="Proteomes" id="UP000623687"/>
    </source>
</evidence>
<dbReference type="Proteomes" id="UP000623687">
    <property type="component" value="Unassembled WGS sequence"/>
</dbReference>
<evidence type="ECO:0000256" key="1">
    <source>
        <dbReference type="SAM" id="MobiDB-lite"/>
    </source>
</evidence>
<dbReference type="OrthoDB" id="10449834at2759"/>
<feature type="compositionally biased region" description="Polar residues" evidence="1">
    <location>
        <begin position="1"/>
        <end position="12"/>
    </location>
</feature>